<name>W4PBB3_9BACE</name>
<evidence type="ECO:0000313" key="1">
    <source>
        <dbReference type="EMBL" id="GAE16434.1"/>
    </source>
</evidence>
<protein>
    <submittedName>
        <fullName evidence="1">Uncharacterized protein</fullName>
    </submittedName>
</protein>
<dbReference type="Gene3D" id="2.40.160.20">
    <property type="match status" value="1"/>
</dbReference>
<sequence length="153" mass="17081">MQYNAVSLKSGDSSVSYSCLSAGYLKAINMGGTPFYFEPGAILQYQFKDKFKMLSVRIPVSAIYTFPISDGINLDPYAGLYLRGNIIAKNDGEDLFSDDALIKFKRVQFGLHFGLRARFNNKFMAGIGYSIDLNEISEHSKVRSLDLTFGLVF</sequence>
<evidence type="ECO:0000313" key="2">
    <source>
        <dbReference type="Proteomes" id="UP000018861"/>
    </source>
</evidence>
<accession>W4PBB3</accession>
<organism evidence="1 2">
    <name type="scientific">Bacteroides pyogenes JCM 6292</name>
    <dbReference type="NCBI Taxonomy" id="1235809"/>
    <lineage>
        <taxon>Bacteria</taxon>
        <taxon>Pseudomonadati</taxon>
        <taxon>Bacteroidota</taxon>
        <taxon>Bacteroidia</taxon>
        <taxon>Bacteroidales</taxon>
        <taxon>Bacteroidaceae</taxon>
        <taxon>Bacteroides</taxon>
    </lineage>
</organism>
<proteinExistence type="predicted"/>
<gene>
    <name evidence="1" type="ORF">JCM6292_2862</name>
</gene>
<dbReference type="Proteomes" id="UP000018861">
    <property type="component" value="Unassembled WGS sequence"/>
</dbReference>
<comment type="caution">
    <text evidence="1">The sequence shown here is derived from an EMBL/GenBank/DDBJ whole genome shotgun (WGS) entry which is preliminary data.</text>
</comment>
<dbReference type="EMBL" id="BAIQ01000034">
    <property type="protein sequence ID" value="GAE16434.1"/>
    <property type="molecule type" value="Genomic_DNA"/>
</dbReference>
<dbReference type="AlphaFoldDB" id="W4PBB3"/>
<reference evidence="1 2" key="1">
    <citation type="journal article" date="2014" name="Genome Announc.">
        <title>Draft Genome Sequences of Three Strains of Bacteroides pyogenes Isolated from a Cat and Swine.</title>
        <authorList>
            <person name="Sakamoto M."/>
            <person name="Oshima K."/>
            <person name="Suda W."/>
            <person name="Kitamura K."/>
            <person name="Iida T."/>
            <person name="Hattori M."/>
            <person name="Ohkuma M."/>
        </authorList>
    </citation>
    <scope>NUCLEOTIDE SEQUENCE [LARGE SCALE GENOMIC DNA]</scope>
    <source>
        <strain evidence="1 2">JCM 6292</strain>
    </source>
</reference>